<keyword evidence="3" id="KW-1185">Reference proteome</keyword>
<accession>C5ZWD3</accession>
<name>C5ZWD3_9HELI</name>
<dbReference type="HOGENOM" id="CLU_180687_1_1_7"/>
<dbReference type="EMBL" id="CM000776">
    <property type="protein sequence ID" value="EES89451.1"/>
    <property type="molecule type" value="Genomic_DNA"/>
</dbReference>
<feature type="coiled-coil region" evidence="1">
    <location>
        <begin position="15"/>
        <end position="77"/>
    </location>
</feature>
<dbReference type="OrthoDB" id="5325422at2"/>
<dbReference type="Proteomes" id="UP000007032">
    <property type="component" value="Chromosome"/>
</dbReference>
<evidence type="ECO:0008006" key="4">
    <source>
        <dbReference type="Google" id="ProtNLM"/>
    </source>
</evidence>
<gene>
    <name evidence="2" type="ORF">HCAN_0737</name>
</gene>
<proteinExistence type="predicted"/>
<sequence length="77" mass="8871">MEEAQNISSKLLKGVDDLVTELQRTRDENQQLRQQIVLLKAENEAKNTEISSLYDEISSKERELESVLNKIQNVLGR</sequence>
<keyword evidence="1" id="KW-0175">Coiled coil</keyword>
<dbReference type="AlphaFoldDB" id="C5ZWD3"/>
<organism evidence="2 3">
    <name type="scientific">Helicobacter canadensis MIT 98-5491</name>
    <dbReference type="NCBI Taxonomy" id="537970"/>
    <lineage>
        <taxon>Bacteria</taxon>
        <taxon>Pseudomonadati</taxon>
        <taxon>Campylobacterota</taxon>
        <taxon>Epsilonproteobacteria</taxon>
        <taxon>Campylobacterales</taxon>
        <taxon>Helicobacteraceae</taxon>
        <taxon>Helicobacter</taxon>
    </lineage>
</organism>
<dbReference type="RefSeq" id="WP_006655440.1">
    <property type="nucleotide sequence ID" value="NZ_CM000776.2"/>
</dbReference>
<evidence type="ECO:0000313" key="3">
    <source>
        <dbReference type="Proteomes" id="UP000007032"/>
    </source>
</evidence>
<protein>
    <recommendedName>
        <fullName evidence="4">Cell division protein ZapB</fullName>
    </recommendedName>
</protein>
<reference evidence="2 3" key="1">
    <citation type="journal article" date="2009" name="J. Bacteriol.">
        <title>Genome sequence of the emerging pathogen Helicobacter canadensis.</title>
        <authorList>
            <person name="Loman N.J."/>
            <person name="Snyder L.A."/>
            <person name="Linton J.D."/>
            <person name="Langdon R."/>
            <person name="Lawson A.J."/>
            <person name="Weinstock G.M."/>
            <person name="Wren B.W."/>
            <person name="Pallen M.J."/>
        </authorList>
    </citation>
    <scope>NUCLEOTIDE SEQUENCE [LARGE SCALE GENOMIC DNA]</scope>
    <source>
        <strain evidence="2 3">MIT 98-5491</strain>
    </source>
</reference>
<dbReference type="STRING" id="537970.HCAN_0737"/>
<evidence type="ECO:0000313" key="2">
    <source>
        <dbReference type="EMBL" id="EES89451.1"/>
    </source>
</evidence>
<evidence type="ECO:0000256" key="1">
    <source>
        <dbReference type="SAM" id="Coils"/>
    </source>
</evidence>